<dbReference type="InterPro" id="IPR015879">
    <property type="entry name" value="Ring_hydroxy_dOase_asu_C_dom"/>
</dbReference>
<dbReference type="SUPFAM" id="SSF55961">
    <property type="entry name" value="Bet v1-like"/>
    <property type="match status" value="1"/>
</dbReference>
<keyword evidence="3" id="KW-0479">Metal-binding</keyword>
<keyword evidence="8" id="KW-0411">Iron-sulfur</keyword>
<proteinExistence type="inferred from homology"/>
<dbReference type="RefSeq" id="WP_229742714.1">
    <property type="nucleotide sequence ID" value="NZ_BATN01000019.2"/>
</dbReference>
<protein>
    <submittedName>
        <fullName evidence="11">3-phenylpropionate/cinnamic acid dioxygenase subunit alpha</fullName>
    </submittedName>
</protein>
<evidence type="ECO:0000313" key="12">
    <source>
        <dbReference type="Proteomes" id="UP000628109"/>
    </source>
</evidence>
<dbReference type="InterPro" id="IPR017941">
    <property type="entry name" value="Rieske_2Fe-2S"/>
</dbReference>
<dbReference type="PROSITE" id="PS51296">
    <property type="entry name" value="RIESKE"/>
    <property type="match status" value="1"/>
</dbReference>
<gene>
    <name evidence="11" type="primary">hcaE</name>
    <name evidence="11" type="ORF">GCM10019071_34160</name>
</gene>
<keyword evidence="12" id="KW-1185">Reference proteome</keyword>
<dbReference type="SUPFAM" id="SSF50022">
    <property type="entry name" value="ISP domain"/>
    <property type="match status" value="1"/>
</dbReference>
<evidence type="ECO:0000256" key="8">
    <source>
        <dbReference type="ARBA" id="ARBA00023014"/>
    </source>
</evidence>
<dbReference type="InterPro" id="IPR015881">
    <property type="entry name" value="ARHD_Rieske_2Fe_2S"/>
</dbReference>
<accession>A0ABQ1F616</accession>
<evidence type="ECO:0000256" key="7">
    <source>
        <dbReference type="ARBA" id="ARBA00023004"/>
    </source>
</evidence>
<feature type="domain" description="Rieske" evidence="10">
    <location>
        <begin position="49"/>
        <end position="131"/>
    </location>
</feature>
<evidence type="ECO:0000256" key="5">
    <source>
        <dbReference type="ARBA" id="ARBA00022964"/>
    </source>
</evidence>
<keyword evidence="5 11" id="KW-0223">Dioxygenase</keyword>
<evidence type="ECO:0000259" key="10">
    <source>
        <dbReference type="PROSITE" id="PS51296"/>
    </source>
</evidence>
<evidence type="ECO:0000256" key="9">
    <source>
        <dbReference type="ARBA" id="ARBA00023027"/>
    </source>
</evidence>
<dbReference type="PROSITE" id="PS00570">
    <property type="entry name" value="RING_HYDROXYL_ALPHA"/>
    <property type="match status" value="1"/>
</dbReference>
<dbReference type="InterPro" id="IPR001663">
    <property type="entry name" value="Rng_hydr_dOase-A"/>
</dbReference>
<evidence type="ECO:0000313" key="11">
    <source>
        <dbReference type="EMBL" id="GGA00708.1"/>
    </source>
</evidence>
<dbReference type="InterPro" id="IPR036922">
    <property type="entry name" value="Rieske_2Fe-2S_sf"/>
</dbReference>
<evidence type="ECO:0000256" key="6">
    <source>
        <dbReference type="ARBA" id="ARBA00023002"/>
    </source>
</evidence>
<evidence type="ECO:0000256" key="1">
    <source>
        <dbReference type="ARBA" id="ARBA00008751"/>
    </source>
</evidence>
<dbReference type="Pfam" id="PF00848">
    <property type="entry name" value="Ring_hydroxyl_A"/>
    <property type="match status" value="1"/>
</dbReference>
<dbReference type="GO" id="GO:0051213">
    <property type="term" value="F:dioxygenase activity"/>
    <property type="evidence" value="ECO:0007669"/>
    <property type="project" value="UniProtKB-KW"/>
</dbReference>
<dbReference type="Pfam" id="PF00355">
    <property type="entry name" value="Rieske"/>
    <property type="match status" value="1"/>
</dbReference>
<dbReference type="Gene3D" id="2.102.10.10">
    <property type="entry name" value="Rieske [2Fe-2S] iron-sulphur domain"/>
    <property type="match status" value="1"/>
</dbReference>
<dbReference type="CDD" id="cd08881">
    <property type="entry name" value="RHO_alpha_C_NDO-like"/>
    <property type="match status" value="1"/>
</dbReference>
<reference evidence="12" key="1">
    <citation type="journal article" date="2019" name="Int. J. Syst. Evol. Microbiol.">
        <title>The Global Catalogue of Microorganisms (GCM) 10K type strain sequencing project: providing services to taxonomists for standard genome sequencing and annotation.</title>
        <authorList>
            <consortium name="The Broad Institute Genomics Platform"/>
            <consortium name="The Broad Institute Genome Sequencing Center for Infectious Disease"/>
            <person name="Wu L."/>
            <person name="Ma J."/>
        </authorList>
    </citation>
    <scope>NUCLEOTIDE SEQUENCE [LARGE SCALE GENOMIC DNA]</scope>
    <source>
        <strain evidence="12">CCM 7327</strain>
    </source>
</reference>
<keyword evidence="4" id="KW-0058">Aromatic hydrocarbons catabolism</keyword>
<dbReference type="EMBL" id="BMDU01000008">
    <property type="protein sequence ID" value="GGA00708.1"/>
    <property type="molecule type" value="Genomic_DNA"/>
</dbReference>
<evidence type="ECO:0000256" key="2">
    <source>
        <dbReference type="ARBA" id="ARBA00022714"/>
    </source>
</evidence>
<keyword evidence="6" id="KW-0560">Oxidoreductase</keyword>
<dbReference type="PANTHER" id="PTHR43756:SF1">
    <property type="entry name" value="3-PHENYLPROPIONATE_CINNAMIC ACID DIOXYGENASE SUBUNIT ALPHA"/>
    <property type="match status" value="1"/>
</dbReference>
<comment type="similarity">
    <text evidence="1">Belongs to the bacterial ring-hydroxylating dioxygenase alpha subunit family.</text>
</comment>
<keyword evidence="2" id="KW-0001">2Fe-2S</keyword>
<dbReference type="Gene3D" id="3.90.380.10">
    <property type="entry name" value="Naphthalene 1,2-dioxygenase Alpha Subunit, Chain A, domain 1"/>
    <property type="match status" value="1"/>
</dbReference>
<evidence type="ECO:0000256" key="4">
    <source>
        <dbReference type="ARBA" id="ARBA00022797"/>
    </source>
</evidence>
<dbReference type="PANTHER" id="PTHR43756">
    <property type="entry name" value="CHOLINE MONOOXYGENASE, CHLOROPLASTIC"/>
    <property type="match status" value="1"/>
</dbReference>
<evidence type="ECO:0000256" key="3">
    <source>
        <dbReference type="ARBA" id="ARBA00022723"/>
    </source>
</evidence>
<comment type="caution">
    <text evidence="11">The sequence shown here is derived from an EMBL/GenBank/DDBJ whole genome shotgun (WGS) entry which is preliminary data.</text>
</comment>
<keyword evidence="7" id="KW-0408">Iron</keyword>
<keyword evidence="9" id="KW-0520">NAD</keyword>
<name>A0ABQ1F616_SPHSA</name>
<dbReference type="InterPro" id="IPR043266">
    <property type="entry name" value="RHO_NdoB-like_C"/>
</dbReference>
<dbReference type="Proteomes" id="UP000628109">
    <property type="component" value="Unassembled WGS sequence"/>
</dbReference>
<organism evidence="11 12">
    <name type="scientific">Sphingobium fuliginis (strain ATCC 27551)</name>
    <dbReference type="NCBI Taxonomy" id="336203"/>
    <lineage>
        <taxon>Bacteria</taxon>
        <taxon>Pseudomonadati</taxon>
        <taxon>Pseudomonadota</taxon>
        <taxon>Alphaproteobacteria</taxon>
        <taxon>Sphingomonadales</taxon>
        <taxon>Sphingomonadaceae</taxon>
        <taxon>Sphingobium</taxon>
    </lineage>
</organism>
<dbReference type="PRINTS" id="PR00090">
    <property type="entry name" value="RNGDIOXGNASE"/>
</dbReference>
<sequence length="457" mass="51972">MTMRLERIGREPEFSRYMDLKEGWLDRRIFSDAEIYEEELYRIFARSWLFVAHESQLPKAGDFLTTHMGEDAVIVTRQPDGSIKVYLNSCPHRGNKVCFADAGNTRRFVCNYHGWAFNTAGELQGMHEEYCYDEGDIDRKKNGLRQVARVGSYKGLVFATFAQDGPSLDAWLGDFRWYLDMLLDNEEGGTELVGGCIKSVISANWKFGVENFIGDAYHAGWTHDSGCRSMNDGQPFPPIDMENSYHASVNGHGWEFGTEGVGDLFLLGRPKVMEYYEKIRPKMADRLGTMRSQIFGSVASASIFPNVSFLPGISTFRQWQPKGPMQFELKTWVIVNKAMPDDIKDEVTKGVMQTFGPGGTFEMDDGENWENCTTVNRGVVTRHERLHYRCGIGRQIDHDTLPGIVYRGQYNDANQRGFYQRWLDMMEATDLGAMPPRPEPRLTGVAETRDLPGLFAL</sequence>